<dbReference type="GO" id="GO:0005198">
    <property type="term" value="F:structural molecule activity"/>
    <property type="evidence" value="ECO:0007669"/>
    <property type="project" value="InterPro"/>
</dbReference>
<evidence type="ECO:0000313" key="7">
    <source>
        <dbReference type="Proteomes" id="UP001139158"/>
    </source>
</evidence>
<evidence type="ECO:0000259" key="4">
    <source>
        <dbReference type="Pfam" id="PF00669"/>
    </source>
</evidence>
<dbReference type="GO" id="GO:0009424">
    <property type="term" value="C:bacterial-type flagellum hook"/>
    <property type="evidence" value="ECO:0007669"/>
    <property type="project" value="InterPro"/>
</dbReference>
<dbReference type="SUPFAM" id="SSF64518">
    <property type="entry name" value="Phase 1 flagellin"/>
    <property type="match status" value="1"/>
</dbReference>
<dbReference type="InterPro" id="IPR046358">
    <property type="entry name" value="Flagellin_C"/>
</dbReference>
<keyword evidence="7" id="KW-1185">Reference proteome</keyword>
<evidence type="ECO:0000313" key="6">
    <source>
        <dbReference type="EMBL" id="MCC3298292.1"/>
    </source>
</evidence>
<evidence type="ECO:0000256" key="2">
    <source>
        <dbReference type="ARBA" id="ARBA00005709"/>
    </source>
</evidence>
<accession>A0A9X1MFB1</accession>
<comment type="similarity">
    <text evidence="2">Belongs to the bacterial flagellin family.</text>
</comment>
<dbReference type="RefSeq" id="WP_227896165.1">
    <property type="nucleotide sequence ID" value="NZ_CP099466.1"/>
</dbReference>
<evidence type="ECO:0000256" key="1">
    <source>
        <dbReference type="ARBA" id="ARBA00004365"/>
    </source>
</evidence>
<proteinExistence type="inferred from homology"/>
<keyword evidence="6" id="KW-0969">Cilium</keyword>
<dbReference type="InterPro" id="IPR013384">
    <property type="entry name" value="Flagell_FlgL"/>
</dbReference>
<dbReference type="AlphaFoldDB" id="A0A9X1MFB1"/>
<dbReference type="InterPro" id="IPR001029">
    <property type="entry name" value="Flagellin_N"/>
</dbReference>
<dbReference type="NCBIfam" id="TIGR02550">
    <property type="entry name" value="flagell_flgL"/>
    <property type="match status" value="1"/>
</dbReference>
<name>A0A9X1MFB1_9MICC</name>
<evidence type="ECO:0000259" key="5">
    <source>
        <dbReference type="Pfam" id="PF00700"/>
    </source>
</evidence>
<comment type="subcellular location">
    <subcellularLocation>
        <location evidence="1">Bacterial flagellum</location>
    </subcellularLocation>
</comment>
<evidence type="ECO:0000256" key="3">
    <source>
        <dbReference type="ARBA" id="ARBA00023143"/>
    </source>
</evidence>
<dbReference type="Gene3D" id="1.20.1330.10">
    <property type="entry name" value="f41 fragment of flagellin, N-terminal domain"/>
    <property type="match status" value="1"/>
</dbReference>
<dbReference type="InterPro" id="IPR001492">
    <property type="entry name" value="Flagellin"/>
</dbReference>
<reference evidence="6" key="1">
    <citation type="submission" date="2021-10" db="EMBL/GenBank/DDBJ databases">
        <title>Novel species in genus Arthrobacter.</title>
        <authorList>
            <person name="Liu Y."/>
        </authorList>
    </citation>
    <scope>NUCLEOTIDE SEQUENCE</scope>
    <source>
        <strain evidence="6">Zg-Y453</strain>
    </source>
</reference>
<dbReference type="EMBL" id="JAJFZV010000011">
    <property type="protein sequence ID" value="MCC3298292.1"/>
    <property type="molecule type" value="Genomic_DNA"/>
</dbReference>
<feature type="domain" description="Flagellin N-terminal" evidence="4">
    <location>
        <begin position="6"/>
        <end position="140"/>
    </location>
</feature>
<dbReference type="Pfam" id="PF00700">
    <property type="entry name" value="Flagellin_C"/>
    <property type="match status" value="1"/>
</dbReference>
<feature type="domain" description="Flagellin C-terminal" evidence="5">
    <location>
        <begin position="215"/>
        <end position="294"/>
    </location>
</feature>
<dbReference type="GO" id="GO:0071973">
    <property type="term" value="P:bacterial-type flagellum-dependent cell motility"/>
    <property type="evidence" value="ECO:0007669"/>
    <property type="project" value="InterPro"/>
</dbReference>
<sequence>MITRTSNLMMARNAQQNLQANMSRLAKLQEQAHTSAAITRPSDDPAGTADALKVRGEIRANTAYKGNISDANSWLATLDNALTRTNDILTRIKDLSITAATATTTAASKASIATEIEGLKSDLITQANTSYLGRTIFAGNSDAGAAVVENPPVPPATASTYTFTGAGDGPVSRRIDASTTVRVDASAAEVFGDVFTKIDSLVTDLRANASISSHLAAIDESINTVLTAQTDVGIRHARVLKAEETNVEQSVSLETRRSGIEDLDTAQVILDLKLQELAYQSSLAVTAKVLQPTLMDFLR</sequence>
<protein>
    <submittedName>
        <fullName evidence="6">Flagellar hook-associated protein FlgL</fullName>
    </submittedName>
</protein>
<keyword evidence="6" id="KW-0966">Cell projection</keyword>
<dbReference type="Proteomes" id="UP001139158">
    <property type="component" value="Unassembled WGS sequence"/>
</dbReference>
<comment type="caution">
    <text evidence="6">The sequence shown here is derived from an EMBL/GenBank/DDBJ whole genome shotgun (WGS) entry which is preliminary data.</text>
</comment>
<gene>
    <name evidence="6" type="primary">flgL</name>
    <name evidence="6" type="ORF">LJ757_10790</name>
</gene>
<organism evidence="6 7">
    <name type="scientific">Arthrobacter caoxuetaonis</name>
    <dbReference type="NCBI Taxonomy" id="2886935"/>
    <lineage>
        <taxon>Bacteria</taxon>
        <taxon>Bacillati</taxon>
        <taxon>Actinomycetota</taxon>
        <taxon>Actinomycetes</taxon>
        <taxon>Micrococcales</taxon>
        <taxon>Micrococcaceae</taxon>
        <taxon>Arthrobacter</taxon>
    </lineage>
</organism>
<keyword evidence="3" id="KW-0975">Bacterial flagellum</keyword>
<keyword evidence="6" id="KW-0282">Flagellum</keyword>
<dbReference type="PANTHER" id="PTHR42792:SF1">
    <property type="entry name" value="FLAGELLAR HOOK-ASSOCIATED PROTEIN 3"/>
    <property type="match status" value="1"/>
</dbReference>
<dbReference type="Pfam" id="PF00669">
    <property type="entry name" value="Flagellin_N"/>
    <property type="match status" value="1"/>
</dbReference>
<dbReference type="PANTHER" id="PTHR42792">
    <property type="entry name" value="FLAGELLIN"/>
    <property type="match status" value="1"/>
</dbReference>